<dbReference type="RefSeq" id="WP_128639140.1">
    <property type="nucleotide sequence ID" value="NZ_CP008947.1"/>
</dbReference>
<dbReference type="InterPro" id="IPR001173">
    <property type="entry name" value="Glyco_trans_2-like"/>
</dbReference>
<reference evidence="3 4" key="1">
    <citation type="submission" date="2014-07" db="EMBL/GenBank/DDBJ databases">
        <title>Genome Sequence of Rhodococcus opacus Strain R7, a Biodegrader of Mono- and Polycyclic Aromatic Hydrocarbons.</title>
        <authorList>
            <person name="Di Gennaro P."/>
            <person name="Zampolli J."/>
            <person name="Presti I."/>
            <person name="Cappelletti M."/>
            <person name="D'Ursi P."/>
            <person name="Orro A."/>
            <person name="Mezzelani A."/>
            <person name="Milanesi L."/>
        </authorList>
    </citation>
    <scope>NUCLEOTIDE SEQUENCE [LARGE SCALE GENOMIC DNA]</scope>
    <source>
        <strain evidence="3 4">R7</strain>
    </source>
</reference>
<organism evidence="3 4">
    <name type="scientific">Rhodococcus opacus</name>
    <name type="common">Nocardia opaca</name>
    <dbReference type="NCBI Taxonomy" id="37919"/>
    <lineage>
        <taxon>Bacteria</taxon>
        <taxon>Bacillati</taxon>
        <taxon>Actinomycetota</taxon>
        <taxon>Actinomycetes</taxon>
        <taxon>Mycobacteriales</taxon>
        <taxon>Nocardiaceae</taxon>
        <taxon>Rhodococcus</taxon>
    </lineage>
</organism>
<evidence type="ECO:0000256" key="1">
    <source>
        <dbReference type="SAM" id="Phobius"/>
    </source>
</evidence>
<evidence type="ECO:0000313" key="3">
    <source>
        <dbReference type="EMBL" id="AII04964.1"/>
    </source>
</evidence>
<feature type="transmembrane region" description="Helical" evidence="1">
    <location>
        <begin position="321"/>
        <end position="349"/>
    </location>
</feature>
<gene>
    <name evidence="3" type="ORF">EP51_10225</name>
</gene>
<dbReference type="AlphaFoldDB" id="A0A076ENE5"/>
<keyword evidence="3" id="KW-0808">Transferase</keyword>
<evidence type="ECO:0000313" key="4">
    <source>
        <dbReference type="Proteomes" id="UP000028488"/>
    </source>
</evidence>
<dbReference type="Pfam" id="PF00535">
    <property type="entry name" value="Glycos_transf_2"/>
    <property type="match status" value="1"/>
</dbReference>
<dbReference type="Proteomes" id="UP000028488">
    <property type="component" value="Chromosome"/>
</dbReference>
<dbReference type="eggNOG" id="COG1216">
    <property type="taxonomic scope" value="Bacteria"/>
</dbReference>
<accession>A0A076ENE5</accession>
<dbReference type="EMBL" id="CP008947">
    <property type="protein sequence ID" value="AII04964.1"/>
    <property type="molecule type" value="Genomic_DNA"/>
</dbReference>
<protein>
    <submittedName>
        <fullName evidence="3">Glycosyl transferase family 2</fullName>
    </submittedName>
</protein>
<dbReference type="Gene3D" id="3.90.550.10">
    <property type="entry name" value="Spore Coat Polysaccharide Biosynthesis Protein SpsA, Chain A"/>
    <property type="match status" value="1"/>
</dbReference>
<dbReference type="InterPro" id="IPR023981">
    <property type="entry name" value="MftF"/>
</dbReference>
<dbReference type="PANTHER" id="PTHR43646">
    <property type="entry name" value="GLYCOSYLTRANSFERASE"/>
    <property type="match status" value="1"/>
</dbReference>
<dbReference type="GO" id="GO:0016740">
    <property type="term" value="F:transferase activity"/>
    <property type="evidence" value="ECO:0007669"/>
    <property type="project" value="UniProtKB-KW"/>
</dbReference>
<keyword evidence="1" id="KW-1133">Transmembrane helix</keyword>
<keyword evidence="1" id="KW-0812">Transmembrane</keyword>
<name>A0A076ENE5_RHOOP</name>
<dbReference type="NCBIfam" id="TIGR03965">
    <property type="entry name" value="mycofact_glyco"/>
    <property type="match status" value="1"/>
</dbReference>
<sequence length="466" mass="50182">MRQARLPDGFGIRIDPKVRAYSGGRVLIGGSPTRMLKLAPTAAAMIGDGYLEVVDPQSAVVARRLLDSGVANPRPMSTPSPRDVTVVIPVKNNASGLHRVLASLRGLEVVVVDDGSDVPIVAPVLQNGCGGHVTVLRHETAKGPAAARNTGLRYAATPFVAFLDSDVLPRTGWIEVMLGHFSDPAVALVAPRIVALEPEASTLARYEHARSSLDLGRKESAVQSGGPVSYVPSAAMIARREVLDEFGGFDESMHVAEDVDLCWRLQESGWRLRYEPVAHVAHDHRVTFGKWFDRKLFYGTGAAPLAARHSGMVPPLSMSPWTFFACIAAATCTRLGLLGAVATLAMMLLRLRRMFTGLDQPTRIAAILAAQGFAGGAWQLASALCRHYWPITLLAVLLSKRIRRIALAIAVAEGVADWVTHREPGGLGPVRHTVFKRMDDVAYGAGLWKGAITARDLDALKPRLKS</sequence>
<dbReference type="PANTHER" id="PTHR43646:SF6">
    <property type="entry name" value="PRE-MYCOFACTOCIN GLYCOSYLTRANSFERASE"/>
    <property type="match status" value="1"/>
</dbReference>
<dbReference type="InterPro" id="IPR029044">
    <property type="entry name" value="Nucleotide-diphossugar_trans"/>
</dbReference>
<proteinExistence type="predicted"/>
<evidence type="ECO:0000259" key="2">
    <source>
        <dbReference type="Pfam" id="PF00535"/>
    </source>
</evidence>
<keyword evidence="1" id="KW-0472">Membrane</keyword>
<feature type="domain" description="Glycosyltransferase 2-like" evidence="2">
    <location>
        <begin position="85"/>
        <end position="245"/>
    </location>
</feature>
<dbReference type="SUPFAM" id="SSF53448">
    <property type="entry name" value="Nucleotide-diphospho-sugar transferases"/>
    <property type="match status" value="1"/>
</dbReference>